<gene>
    <name evidence="11" type="ORF">FLT43_03620</name>
    <name evidence="10" type="ORF">M5W83_26445</name>
</gene>
<keyword evidence="13" id="KW-1185">Reference proteome</keyword>
<evidence type="ECO:0000256" key="4">
    <source>
        <dbReference type="ARBA" id="ARBA00022692"/>
    </source>
</evidence>
<dbReference type="GeneID" id="76995066"/>
<dbReference type="EMBL" id="CP041405">
    <property type="protein sequence ID" value="QDM42688.1"/>
    <property type="molecule type" value="Genomic_DNA"/>
</dbReference>
<dbReference type="AlphaFoldDB" id="A0AAP9DR75"/>
<dbReference type="PANTHER" id="PTHR34582">
    <property type="entry name" value="UPF0702 TRANSMEMBRANE PROTEIN YCAP"/>
    <property type="match status" value="1"/>
</dbReference>
<feature type="domain" description="YetF C-terminal" evidence="8">
    <location>
        <begin position="78"/>
        <end position="213"/>
    </location>
</feature>
<evidence type="ECO:0000259" key="9">
    <source>
        <dbReference type="Pfam" id="PF20730"/>
    </source>
</evidence>
<name>A0AAP9DR75_PANTH</name>
<feature type="transmembrane region" description="Helical" evidence="7">
    <location>
        <begin position="32"/>
        <end position="49"/>
    </location>
</feature>
<comment type="similarity">
    <text evidence="2">Belongs to the UPF0702 family.</text>
</comment>
<accession>A0AAP9DR75</accession>
<organism evidence="11 12">
    <name type="scientific">Paenibacillus thiaminolyticus</name>
    <name type="common">Bacillus thiaminolyticus</name>
    <dbReference type="NCBI Taxonomy" id="49283"/>
    <lineage>
        <taxon>Bacteria</taxon>
        <taxon>Bacillati</taxon>
        <taxon>Bacillota</taxon>
        <taxon>Bacilli</taxon>
        <taxon>Bacillales</taxon>
        <taxon>Paenibacillaceae</taxon>
        <taxon>Paenibacillus</taxon>
    </lineage>
</organism>
<dbReference type="EMBL" id="JAMDMM010000062">
    <property type="protein sequence ID" value="MCY9610692.1"/>
    <property type="molecule type" value="Genomic_DNA"/>
</dbReference>
<keyword evidence="4 7" id="KW-0812">Transmembrane</keyword>
<reference evidence="10 13" key="2">
    <citation type="submission" date="2022-05" db="EMBL/GenBank/DDBJ databases">
        <title>Genome Sequencing of Bee-Associated Microbes.</title>
        <authorList>
            <person name="Dunlap C."/>
        </authorList>
    </citation>
    <scope>NUCLEOTIDE SEQUENCE [LARGE SCALE GENOMIC DNA]</scope>
    <source>
        <strain evidence="10 13">NRRL B-14613</strain>
    </source>
</reference>
<protein>
    <submittedName>
        <fullName evidence="11">DUF421 domain-containing protein</fullName>
    </submittedName>
</protein>
<proteinExistence type="inferred from homology"/>
<dbReference type="GO" id="GO:0005886">
    <property type="term" value="C:plasma membrane"/>
    <property type="evidence" value="ECO:0007669"/>
    <property type="project" value="UniProtKB-SubCell"/>
</dbReference>
<dbReference type="Gene3D" id="3.30.240.20">
    <property type="entry name" value="bsu07140 like domains"/>
    <property type="match status" value="2"/>
</dbReference>
<evidence type="ECO:0000256" key="2">
    <source>
        <dbReference type="ARBA" id="ARBA00006448"/>
    </source>
</evidence>
<keyword evidence="3" id="KW-1003">Cell membrane</keyword>
<dbReference type="Proteomes" id="UP000315377">
    <property type="component" value="Chromosome"/>
</dbReference>
<dbReference type="InterPro" id="IPR007353">
    <property type="entry name" value="DUF421"/>
</dbReference>
<dbReference type="RefSeq" id="WP_087440970.1">
    <property type="nucleotide sequence ID" value="NZ_CABMNB010000012.1"/>
</dbReference>
<dbReference type="Pfam" id="PF20730">
    <property type="entry name" value="YetF_N"/>
    <property type="match status" value="1"/>
</dbReference>
<comment type="subcellular location">
    <subcellularLocation>
        <location evidence="1">Cell membrane</location>
        <topology evidence="1">Multi-pass membrane protein</topology>
    </subcellularLocation>
</comment>
<reference evidence="11 12" key="1">
    <citation type="submission" date="2019-07" db="EMBL/GenBank/DDBJ databases">
        <title>Paenibacillus thiaminolyticus NRRL B-4156.</title>
        <authorList>
            <person name="Hehnly C."/>
            <person name="Zhang L."/>
        </authorList>
    </citation>
    <scope>NUCLEOTIDE SEQUENCE [LARGE SCALE GENOMIC DNA]</scope>
    <source>
        <strain evidence="11 12">NRRL B-4156</strain>
    </source>
</reference>
<evidence type="ECO:0000313" key="10">
    <source>
        <dbReference type="EMBL" id="MCY9610692.1"/>
    </source>
</evidence>
<evidence type="ECO:0000256" key="1">
    <source>
        <dbReference type="ARBA" id="ARBA00004651"/>
    </source>
</evidence>
<evidence type="ECO:0000313" key="13">
    <source>
        <dbReference type="Proteomes" id="UP001209276"/>
    </source>
</evidence>
<evidence type="ECO:0000313" key="12">
    <source>
        <dbReference type="Proteomes" id="UP000315377"/>
    </source>
</evidence>
<dbReference type="PANTHER" id="PTHR34582:SF7">
    <property type="entry name" value="UPF0702 TRANSMEMBRANE PROTEIN YDFS"/>
    <property type="match status" value="1"/>
</dbReference>
<dbReference type="InterPro" id="IPR023090">
    <property type="entry name" value="UPF0702_alpha/beta_dom_sf"/>
</dbReference>
<feature type="transmembrane region" description="Helical" evidence="7">
    <location>
        <begin position="58"/>
        <end position="77"/>
    </location>
</feature>
<evidence type="ECO:0000256" key="6">
    <source>
        <dbReference type="ARBA" id="ARBA00023136"/>
    </source>
</evidence>
<keyword evidence="6 7" id="KW-0472">Membrane</keyword>
<keyword evidence="5 7" id="KW-1133">Transmembrane helix</keyword>
<dbReference type="Pfam" id="PF04239">
    <property type="entry name" value="DUF421"/>
    <property type="match status" value="1"/>
</dbReference>
<evidence type="ECO:0000259" key="8">
    <source>
        <dbReference type="Pfam" id="PF04239"/>
    </source>
</evidence>
<evidence type="ECO:0000313" key="11">
    <source>
        <dbReference type="EMBL" id="QDM42688.1"/>
    </source>
</evidence>
<feature type="domain" description="YetF-like N-terminal transmembrane" evidence="9">
    <location>
        <begin position="2"/>
        <end position="70"/>
    </location>
</feature>
<sequence length="229" mass="25672">MEIIVRTLCAFISLLLFSRLLGKKQMSHITLFNYITGITFGSITAVMAVDKRISIQDGLISLAVWSILTIGVSKLALKFPRIRVLLDGEPAIIIKKGKILEKTMASTHLNMDDLSMLLREKDIFSIKDVEYAVLEPHGRISVLKKPEKQVAAKEDVNVKTAPLQYMPTEIIVDGSVVVQNLRDLNLSNEWLEKALRKAGSSIAHIQQIFYAELQSDGTLHIDKRSDHVH</sequence>
<evidence type="ECO:0000256" key="5">
    <source>
        <dbReference type="ARBA" id="ARBA00022989"/>
    </source>
</evidence>
<evidence type="ECO:0000256" key="7">
    <source>
        <dbReference type="SAM" id="Phobius"/>
    </source>
</evidence>
<dbReference type="Proteomes" id="UP001209276">
    <property type="component" value="Unassembled WGS sequence"/>
</dbReference>
<dbReference type="InterPro" id="IPR048454">
    <property type="entry name" value="YetF_N"/>
</dbReference>
<evidence type="ECO:0000256" key="3">
    <source>
        <dbReference type="ARBA" id="ARBA00022475"/>
    </source>
</evidence>